<dbReference type="PANTHER" id="PTHR35882:SF2">
    <property type="entry name" value="PELA"/>
    <property type="match status" value="1"/>
</dbReference>
<dbReference type="InterPro" id="IPR029455">
    <property type="entry name" value="GHL15"/>
</dbReference>
<organism evidence="2 3">
    <name type="scientific">Clostridium grantii DSM 8605</name>
    <dbReference type="NCBI Taxonomy" id="1121316"/>
    <lineage>
        <taxon>Bacteria</taxon>
        <taxon>Bacillati</taxon>
        <taxon>Bacillota</taxon>
        <taxon>Clostridia</taxon>
        <taxon>Eubacteriales</taxon>
        <taxon>Clostridiaceae</taxon>
        <taxon>Clostridium</taxon>
    </lineage>
</organism>
<keyword evidence="1" id="KW-0472">Membrane</keyword>
<evidence type="ECO:0000313" key="2">
    <source>
        <dbReference type="EMBL" id="SHH81047.1"/>
    </source>
</evidence>
<keyword evidence="1" id="KW-1133">Transmembrane helix</keyword>
<sequence length="286" mass="33879">MNKKNILLIAIFIIVLCIFSCIYTSLHSRISNPLKEISSYRIYYRKIDENILEDMTRFDLLIVEGSFFEKKDVDYLKTNETKIVGYLSLMEVGFWDDILINKMKDSNYLTIKGEKVLSKSGKNYIGDISNENYQNALLEVLEERIMCKNMDGVFLDTIDWIDYYESDLETYKKLKKGYTDFVYKVKEKYPSIVIIQNRGLRTYKDYSSDFIDGILWENFSSPYINNDLSKIEDLKDFIETINEKKTKVLTISFDKESESKDFSIKMGWTHLQSQLENRYSKWDFSK</sequence>
<dbReference type="AlphaFoldDB" id="A0A1M5W0P2"/>
<evidence type="ECO:0000313" key="3">
    <source>
        <dbReference type="Proteomes" id="UP000184447"/>
    </source>
</evidence>
<accession>A0A1M5W0P2</accession>
<evidence type="ECO:0000256" key="1">
    <source>
        <dbReference type="SAM" id="Phobius"/>
    </source>
</evidence>
<dbReference type="EMBL" id="FQXM01000014">
    <property type="protein sequence ID" value="SHH81047.1"/>
    <property type="molecule type" value="Genomic_DNA"/>
</dbReference>
<feature type="transmembrane region" description="Helical" evidence="1">
    <location>
        <begin position="6"/>
        <end position="26"/>
    </location>
</feature>
<reference evidence="2 3" key="1">
    <citation type="submission" date="2016-11" db="EMBL/GenBank/DDBJ databases">
        <authorList>
            <person name="Jaros S."/>
            <person name="Januszkiewicz K."/>
            <person name="Wedrychowicz H."/>
        </authorList>
    </citation>
    <scope>NUCLEOTIDE SEQUENCE [LARGE SCALE GENOMIC DNA]</scope>
    <source>
        <strain evidence="2 3">DSM 8605</strain>
    </source>
</reference>
<keyword evidence="3" id="KW-1185">Reference proteome</keyword>
<dbReference type="Proteomes" id="UP000184447">
    <property type="component" value="Unassembled WGS sequence"/>
</dbReference>
<evidence type="ECO:0008006" key="4">
    <source>
        <dbReference type="Google" id="ProtNLM"/>
    </source>
</evidence>
<dbReference type="RefSeq" id="WP_073338854.1">
    <property type="nucleotide sequence ID" value="NZ_FQXM01000014.1"/>
</dbReference>
<protein>
    <recommendedName>
        <fullName evidence="4">Glycoside-hydrolase family GH114 TIM-barrel domain-containing protein</fullName>
    </recommendedName>
</protein>
<gene>
    <name evidence="2" type="ORF">SAMN02745207_02602</name>
</gene>
<dbReference type="Pfam" id="PF14885">
    <property type="entry name" value="GHL15"/>
    <property type="match status" value="1"/>
</dbReference>
<keyword evidence="1" id="KW-0812">Transmembrane</keyword>
<dbReference type="Gene3D" id="3.20.20.70">
    <property type="entry name" value="Aldolase class I"/>
    <property type="match status" value="1"/>
</dbReference>
<dbReference type="SUPFAM" id="SSF51445">
    <property type="entry name" value="(Trans)glycosidases"/>
    <property type="match status" value="1"/>
</dbReference>
<dbReference type="PANTHER" id="PTHR35882">
    <property type="entry name" value="PELA"/>
    <property type="match status" value="1"/>
</dbReference>
<name>A0A1M5W0P2_9CLOT</name>
<dbReference type="OrthoDB" id="2380315at2"/>
<dbReference type="STRING" id="1121316.SAMN02745207_02602"/>
<dbReference type="InterPro" id="IPR013785">
    <property type="entry name" value="Aldolase_TIM"/>
</dbReference>
<proteinExistence type="predicted"/>
<dbReference type="InterPro" id="IPR017853">
    <property type="entry name" value="GH"/>
</dbReference>